<protein>
    <recommendedName>
        <fullName evidence="9">Maturation</fullName>
    </recommendedName>
</protein>
<evidence type="ECO:0000256" key="6">
    <source>
        <dbReference type="ARBA" id="ARBA00023296"/>
    </source>
</evidence>
<dbReference type="EMBL" id="MN033375">
    <property type="protein sequence ID" value="QDH87443.1"/>
    <property type="molecule type" value="Genomic_RNA"/>
</dbReference>
<dbReference type="GO" id="GO:0039666">
    <property type="term" value="P:virion attachment to host cell pilus"/>
    <property type="evidence" value="ECO:0007669"/>
    <property type="project" value="UniProtKB-KW"/>
</dbReference>
<dbReference type="InterPro" id="IPR005563">
    <property type="entry name" value="A_protein"/>
</dbReference>
<evidence type="ECO:0000256" key="7">
    <source>
        <dbReference type="ARBA" id="ARBA00035110"/>
    </source>
</evidence>
<evidence type="ECO:0000256" key="4">
    <source>
        <dbReference type="ARBA" id="ARBA00022844"/>
    </source>
</evidence>
<name>A0A514D1G1_9VIRU</name>
<gene>
    <name evidence="8" type="ORF">H3BulkLitter171541_000002</name>
</gene>
<evidence type="ECO:0000313" key="8">
    <source>
        <dbReference type="EMBL" id="QDH87443.1"/>
    </source>
</evidence>
<evidence type="ECO:0000256" key="1">
    <source>
        <dbReference type="ARBA" id="ARBA00004328"/>
    </source>
</evidence>
<comment type="similarity">
    <text evidence="7">Belongs to the Leviviricetes maturation protein family.</text>
</comment>
<keyword evidence="3" id="KW-1161">Viral attachment to host cell</keyword>
<organism evidence="8">
    <name type="scientific">Leviviridae sp</name>
    <dbReference type="NCBI Taxonomy" id="2027243"/>
    <lineage>
        <taxon>Viruses</taxon>
        <taxon>Riboviria</taxon>
        <taxon>Orthornavirae</taxon>
        <taxon>Lenarviricota</taxon>
        <taxon>Leviviricetes</taxon>
        <taxon>Norzivirales</taxon>
        <taxon>Fiersviridae</taxon>
    </lineage>
</organism>
<evidence type="ECO:0000256" key="2">
    <source>
        <dbReference type="ARBA" id="ARBA00022581"/>
    </source>
</evidence>
<accession>A0A514D1G1</accession>
<comment type="subcellular location">
    <subcellularLocation>
        <location evidence="1">Virion</location>
    </subcellularLocation>
</comment>
<keyword evidence="6" id="KW-1160">Virus entry into host cell</keyword>
<dbReference type="GO" id="GO:0044423">
    <property type="term" value="C:virion component"/>
    <property type="evidence" value="ECO:0007669"/>
    <property type="project" value="UniProtKB-KW"/>
</dbReference>
<evidence type="ECO:0008006" key="9">
    <source>
        <dbReference type="Google" id="ProtNLM"/>
    </source>
</evidence>
<dbReference type="Pfam" id="PF03863">
    <property type="entry name" value="Phage_mat-A"/>
    <property type="match status" value="1"/>
</dbReference>
<keyword evidence="2" id="KW-0945">Host-virus interaction</keyword>
<evidence type="ECO:0000256" key="5">
    <source>
        <dbReference type="ARBA" id="ARBA00023104"/>
    </source>
</evidence>
<evidence type="ECO:0000256" key="3">
    <source>
        <dbReference type="ARBA" id="ARBA00022804"/>
    </source>
</evidence>
<sequence length="377" mass="40945">MAIHHRTKDLNLIDYDTGFTNYSVHRDYWVGPKPFRGVQPFQSLWMNRDNFSENWFGVSGHPPPVGNLIDYSNPSSSDAPRAVNNAYSKFKDSAIDSAQNANNFLEMGQAFSSIAKHASTLVSAANAAKRLDVGGVAKALGVKLSGSRENRIKKRAKQASDLWLEYHFGWEPLVQDIGTSIDVAQGTGKASPHETTRISQSSSSDFNEHISLDHDYGGGLTDMGFISTHVKNSCRMYAKVSTSNPNAALANQMGFVNPLSVAWEAVPFSFVVDWFTNVGQCLSAMTDFVGFDLKDAGTVTVMRKSVSRALVRTYAKGYPNEPNTPNSGTSSWKASSFVLNRTPGIAGPTLQLNSTKPLGAARGATAISLLCQTLKTF</sequence>
<proteinExistence type="inferred from homology"/>
<reference evidence="8" key="1">
    <citation type="submission" date="2019-05" db="EMBL/GenBank/DDBJ databases">
        <title>Metatranscriptomic reconstruction reveals RNA viruses with the potential to shape carbon cycling in soil.</title>
        <authorList>
            <person name="Starr E.P."/>
            <person name="Nuccio E."/>
            <person name="Pett-Ridge J."/>
            <person name="Banfield J.F."/>
            <person name="Firestone M.K."/>
        </authorList>
    </citation>
    <scope>NUCLEOTIDE SEQUENCE</scope>
    <source>
        <strain evidence="8">H3_Bulk_Litter_17_scaffold_1541</strain>
    </source>
</reference>
<keyword evidence="5" id="KW-1175">Viral attachment to host cell pilus</keyword>
<keyword evidence="4" id="KW-0946">Virion</keyword>